<evidence type="ECO:0000256" key="1">
    <source>
        <dbReference type="ARBA" id="ARBA00001231"/>
    </source>
</evidence>
<proteinExistence type="inferred from homology"/>
<keyword evidence="4 8" id="KW-0378">Hydrolase</keyword>
<dbReference type="GO" id="GO:0004563">
    <property type="term" value="F:beta-N-acetylhexosaminidase activity"/>
    <property type="evidence" value="ECO:0007669"/>
    <property type="project" value="UniProtKB-EC"/>
</dbReference>
<evidence type="ECO:0000313" key="8">
    <source>
        <dbReference type="EMBL" id="NLA56268.1"/>
    </source>
</evidence>
<name>A0A7X6SVK7_9CORY</name>
<dbReference type="InterPro" id="IPR050226">
    <property type="entry name" value="NagZ_Beta-hexosaminidase"/>
</dbReference>
<evidence type="ECO:0000259" key="7">
    <source>
        <dbReference type="Pfam" id="PF00933"/>
    </source>
</evidence>
<feature type="domain" description="Glycoside hydrolase family 3 N-terminal" evidence="7">
    <location>
        <begin position="83"/>
        <end position="396"/>
    </location>
</feature>
<keyword evidence="5" id="KW-0326">Glycosidase</keyword>
<dbReference type="SUPFAM" id="SSF51445">
    <property type="entry name" value="(Trans)glycosidases"/>
    <property type="match status" value="1"/>
</dbReference>
<dbReference type="AlphaFoldDB" id="A0A7X6SVK7"/>
<dbReference type="Pfam" id="PF00933">
    <property type="entry name" value="Glyco_hydro_3"/>
    <property type="match status" value="1"/>
</dbReference>
<feature type="compositionally biased region" description="Low complexity" evidence="6">
    <location>
        <begin position="41"/>
        <end position="68"/>
    </location>
</feature>
<dbReference type="Proteomes" id="UP000557899">
    <property type="component" value="Unassembled WGS sequence"/>
</dbReference>
<dbReference type="PANTHER" id="PTHR30480:SF13">
    <property type="entry name" value="BETA-HEXOSAMINIDASE"/>
    <property type="match status" value="1"/>
</dbReference>
<evidence type="ECO:0000256" key="6">
    <source>
        <dbReference type="SAM" id="MobiDB-lite"/>
    </source>
</evidence>
<comment type="catalytic activity">
    <reaction evidence="1">
        <text>Hydrolysis of terminal non-reducing N-acetyl-D-hexosamine residues in N-acetyl-beta-D-hexosaminides.</text>
        <dbReference type="EC" id="3.2.1.52"/>
    </reaction>
</comment>
<comment type="caution">
    <text evidence="8">The sequence shown here is derived from an EMBL/GenBank/DDBJ whole genome shotgun (WGS) entry which is preliminary data.</text>
</comment>
<dbReference type="Gene3D" id="3.20.20.300">
    <property type="entry name" value="Glycoside hydrolase, family 3, N-terminal domain"/>
    <property type="match status" value="1"/>
</dbReference>
<gene>
    <name evidence="8" type="ORF">GX859_08235</name>
</gene>
<reference evidence="8 9" key="1">
    <citation type="journal article" date="2020" name="Biotechnol. Biofuels">
        <title>New insights from the biogas microbiome by comprehensive genome-resolved metagenomics of nearly 1600 species originating from multiple anaerobic digesters.</title>
        <authorList>
            <person name="Campanaro S."/>
            <person name="Treu L."/>
            <person name="Rodriguez-R L.M."/>
            <person name="Kovalovszki A."/>
            <person name="Ziels R.M."/>
            <person name="Maus I."/>
            <person name="Zhu X."/>
            <person name="Kougias P.G."/>
            <person name="Basile A."/>
            <person name="Luo G."/>
            <person name="Schluter A."/>
            <person name="Konstantinidis K.T."/>
            <person name="Angelidaki I."/>
        </authorList>
    </citation>
    <scope>NUCLEOTIDE SEQUENCE [LARGE SCALE GENOMIC DNA]</scope>
    <source>
        <strain evidence="8">AS15tlH2ME_198</strain>
    </source>
</reference>
<accession>A0A7X6SVK7</accession>
<dbReference type="GO" id="GO:0009254">
    <property type="term" value="P:peptidoglycan turnover"/>
    <property type="evidence" value="ECO:0007669"/>
    <property type="project" value="TreeGrafter"/>
</dbReference>
<feature type="region of interest" description="Disordered" evidence="6">
    <location>
        <begin position="41"/>
        <end position="76"/>
    </location>
</feature>
<comment type="similarity">
    <text evidence="2">Belongs to the glycosyl hydrolase 3 family.</text>
</comment>
<protein>
    <recommendedName>
        <fullName evidence="3">beta-N-acetylhexosaminidase</fullName>
        <ecNumber evidence="3">3.2.1.52</ecNumber>
    </recommendedName>
</protein>
<evidence type="ECO:0000256" key="3">
    <source>
        <dbReference type="ARBA" id="ARBA00012663"/>
    </source>
</evidence>
<dbReference type="InterPro" id="IPR017853">
    <property type="entry name" value="GH"/>
</dbReference>
<evidence type="ECO:0000256" key="4">
    <source>
        <dbReference type="ARBA" id="ARBA00022801"/>
    </source>
</evidence>
<organism evidence="8 9">
    <name type="scientific">Corynebacterium humireducens</name>
    <dbReference type="NCBI Taxonomy" id="1223514"/>
    <lineage>
        <taxon>Bacteria</taxon>
        <taxon>Bacillati</taxon>
        <taxon>Actinomycetota</taxon>
        <taxon>Actinomycetes</taxon>
        <taxon>Mycobacteriales</taxon>
        <taxon>Corynebacteriaceae</taxon>
        <taxon>Corynebacterium</taxon>
    </lineage>
</organism>
<evidence type="ECO:0000256" key="2">
    <source>
        <dbReference type="ARBA" id="ARBA00005336"/>
    </source>
</evidence>
<dbReference type="EC" id="3.2.1.52" evidence="3"/>
<dbReference type="EMBL" id="JAAZHI010000166">
    <property type="protein sequence ID" value="NLA56268.1"/>
    <property type="molecule type" value="Genomic_DNA"/>
</dbReference>
<dbReference type="InterPro" id="IPR036962">
    <property type="entry name" value="Glyco_hydro_3_N_sf"/>
</dbReference>
<dbReference type="InterPro" id="IPR001764">
    <property type="entry name" value="Glyco_hydro_3_N"/>
</dbReference>
<sequence length="404" mass="42180">MYTSAGLVAGLLSLGLVGCTGTTPDPAPAGSTAATTATTVTTATTAASSPATSTGTSSGTSTSVAPTPEDVARDRVPEEQRAKAASLMVVGVDNYDDALWKLQQGVGGIFITSWANPELLTTPGRNIVALREAVGRPFSVSIDYEGGRVQRHEHVIGSWLSPRQMATQMTPQEVEKYATDLGNVLRWHGVTVDFAPVLDVDAHGLEVVGDRSFSTDPVQAGEYGAAFARGLAAARITPVFKHFPGHGQASGDTHHQLAVTPPLEQVLAHDLPPYATALPQVDGAVMVGHMVVPDLGDGRTPSSLDPAVYRLLRSGDYPGGRPFDGLTYTDDLTGMRAITDSHTLPQAVVAAVRAGADQPLFSSGGALVAAIDALDEAVTRGEIPTERLDEAAYRVQLQLLRTGA</sequence>
<dbReference type="PANTHER" id="PTHR30480">
    <property type="entry name" value="BETA-HEXOSAMINIDASE-RELATED"/>
    <property type="match status" value="1"/>
</dbReference>
<dbReference type="GO" id="GO:0005975">
    <property type="term" value="P:carbohydrate metabolic process"/>
    <property type="evidence" value="ECO:0007669"/>
    <property type="project" value="InterPro"/>
</dbReference>
<evidence type="ECO:0000313" key="9">
    <source>
        <dbReference type="Proteomes" id="UP000557899"/>
    </source>
</evidence>
<evidence type="ECO:0000256" key="5">
    <source>
        <dbReference type="ARBA" id="ARBA00023295"/>
    </source>
</evidence>